<keyword evidence="2" id="KW-1185">Reference proteome</keyword>
<sequence length="417" mass="48227">MCQNLHWLEHKYSCRLGRPLDEADDFILMCARKEFPADDLVAKAFGFLYFASANERKRIFHIYCQLVNSYGVTEDELREAWRSNKLKEFILFRGSQVPSPTIQREIRWLHQHDGFAAGAVRDLNEDLKSQLHLVEPEDRKIPFDEWKPREKLEAYVFFYQILNGFVPEADEDNWIFLGFCTARDHDGVKMLANLYKVLISRCKFQEFWKAMEQSDIVALFDKYGLGHAIAELRNFGTLMNVVGNWHQSVWELKRFTLLPTIEPMQAAALDYGFCNCQTPQERMDLRQMYAEFFARGGDEMGLHQACINGQLASFLLSELQKLPVSTDLLSNPYPLKRCGHMGMVVESAILCSESNYELVKKVWEERGEKGIVLTHPDEQDQAVDKGIIERSLFLGAPVRIRKTDIQGVTLKEMAMMS</sequence>
<dbReference type="EMBL" id="JAPVEB010000002">
    <property type="protein sequence ID" value="KAJ5274631.1"/>
    <property type="molecule type" value="Genomic_DNA"/>
</dbReference>
<accession>A0ABQ8WPH2</accession>
<dbReference type="Proteomes" id="UP001220256">
    <property type="component" value="Unassembled WGS sequence"/>
</dbReference>
<protein>
    <submittedName>
        <fullName evidence="1">Uncharacterized protein</fullName>
    </submittedName>
</protein>
<reference evidence="1 2" key="1">
    <citation type="journal article" date="2023" name="IMA Fungus">
        <title>Comparative genomic study of the Penicillium genus elucidates a diverse pangenome and 15 lateral gene transfer events.</title>
        <authorList>
            <person name="Petersen C."/>
            <person name="Sorensen T."/>
            <person name="Nielsen M.R."/>
            <person name="Sondergaard T.E."/>
            <person name="Sorensen J.L."/>
            <person name="Fitzpatrick D.A."/>
            <person name="Frisvad J.C."/>
            <person name="Nielsen K.L."/>
        </authorList>
    </citation>
    <scope>NUCLEOTIDE SEQUENCE [LARGE SCALE GENOMIC DNA]</scope>
    <source>
        <strain evidence="1 2">IBT 3361</strain>
    </source>
</reference>
<proteinExistence type="predicted"/>
<comment type="caution">
    <text evidence="1">The sequence shown here is derived from an EMBL/GenBank/DDBJ whole genome shotgun (WGS) entry which is preliminary data.</text>
</comment>
<name>A0ABQ8WPH2_PENCH</name>
<evidence type="ECO:0000313" key="2">
    <source>
        <dbReference type="Proteomes" id="UP001220256"/>
    </source>
</evidence>
<organism evidence="1 2">
    <name type="scientific">Penicillium chrysogenum</name>
    <name type="common">Penicillium notatum</name>
    <dbReference type="NCBI Taxonomy" id="5076"/>
    <lineage>
        <taxon>Eukaryota</taxon>
        <taxon>Fungi</taxon>
        <taxon>Dikarya</taxon>
        <taxon>Ascomycota</taxon>
        <taxon>Pezizomycotina</taxon>
        <taxon>Eurotiomycetes</taxon>
        <taxon>Eurotiomycetidae</taxon>
        <taxon>Eurotiales</taxon>
        <taxon>Aspergillaceae</taxon>
        <taxon>Penicillium</taxon>
        <taxon>Penicillium chrysogenum species complex</taxon>
    </lineage>
</organism>
<evidence type="ECO:0000313" key="1">
    <source>
        <dbReference type="EMBL" id="KAJ5274631.1"/>
    </source>
</evidence>
<gene>
    <name evidence="1" type="ORF">N7505_003176</name>
</gene>